<evidence type="ECO:0000259" key="2">
    <source>
        <dbReference type="Pfam" id="PF09835"/>
    </source>
</evidence>
<keyword evidence="1" id="KW-1133">Transmembrane helix</keyword>
<gene>
    <name evidence="3" type="ordered locus">sll0298</name>
</gene>
<dbReference type="InParanoid" id="Q55537"/>
<protein>
    <submittedName>
        <fullName evidence="3">Sll0298 protein</fullName>
    </submittedName>
</protein>
<accession>Q55537</accession>
<dbReference type="InterPro" id="IPR018639">
    <property type="entry name" value="DUF2062"/>
</dbReference>
<dbReference type="PANTHER" id="PTHR40547">
    <property type="entry name" value="SLL0298 PROTEIN"/>
    <property type="match status" value="1"/>
</dbReference>
<dbReference type="PaxDb" id="1148-1001410"/>
<feature type="domain" description="DUF2062" evidence="2">
    <location>
        <begin position="61"/>
        <end position="203"/>
    </location>
</feature>
<dbReference type="PIR" id="S76054">
    <property type="entry name" value="S76054"/>
</dbReference>
<evidence type="ECO:0000313" key="4">
    <source>
        <dbReference type="Proteomes" id="UP000001425"/>
    </source>
</evidence>
<keyword evidence="1" id="KW-0812">Transmembrane</keyword>
<dbReference type="Proteomes" id="UP000001425">
    <property type="component" value="Chromosome"/>
</dbReference>
<dbReference type="STRING" id="1148.gene:10499524"/>
<dbReference type="PANTHER" id="PTHR40547:SF1">
    <property type="entry name" value="SLL0298 PROTEIN"/>
    <property type="match status" value="1"/>
</dbReference>
<reference evidence="3 4" key="1">
    <citation type="journal article" date="1995" name="DNA Res.">
        <title>Sequence analysis of the genome of the unicellular cyanobacterium Synechocystis sp. strain PCC6803. I. Sequence features in the 1 Mb region from map positions 64% to 92% of the genome.</title>
        <authorList>
            <person name="Kaneko T."/>
            <person name="Tanaka A."/>
            <person name="Sato S."/>
            <person name="Kotani H."/>
            <person name="Sazuka T."/>
            <person name="Miyajima N."/>
            <person name="Sugiura M."/>
            <person name="Tabata S."/>
        </authorList>
    </citation>
    <scope>NUCLEOTIDE SEQUENCE [LARGE SCALE GENOMIC DNA]</scope>
    <source>
        <strain evidence="4">ATCC 27184 / PCC 6803 / Kazusa</strain>
    </source>
</reference>
<feature type="transmembrane region" description="Helical" evidence="1">
    <location>
        <begin position="115"/>
        <end position="135"/>
    </location>
</feature>
<keyword evidence="1" id="KW-0472">Membrane</keyword>
<keyword evidence="4" id="KW-1185">Reference proteome</keyword>
<feature type="transmembrane region" description="Helical" evidence="1">
    <location>
        <begin position="84"/>
        <end position="108"/>
    </location>
</feature>
<dbReference type="KEGG" id="syn:sll0298"/>
<dbReference type="EMBL" id="BA000022">
    <property type="protein sequence ID" value="BAA10032.1"/>
    <property type="molecule type" value="Genomic_DNA"/>
</dbReference>
<feature type="transmembrane region" description="Helical" evidence="1">
    <location>
        <begin position="168"/>
        <end position="200"/>
    </location>
</feature>
<dbReference type="eggNOG" id="COG3216">
    <property type="taxonomic scope" value="Bacteria"/>
</dbReference>
<evidence type="ECO:0000256" key="1">
    <source>
        <dbReference type="SAM" id="Phobius"/>
    </source>
</evidence>
<name>Q55537_SYNY3</name>
<organism evidence="3 4">
    <name type="scientific">Synechocystis sp. (strain ATCC 27184 / PCC 6803 / Kazusa)</name>
    <dbReference type="NCBI Taxonomy" id="1111708"/>
    <lineage>
        <taxon>Bacteria</taxon>
        <taxon>Bacillati</taxon>
        <taxon>Cyanobacteriota</taxon>
        <taxon>Cyanophyceae</taxon>
        <taxon>Synechococcales</taxon>
        <taxon>Merismopediaceae</taxon>
        <taxon>Synechocystis</taxon>
    </lineage>
</organism>
<dbReference type="Pfam" id="PF09835">
    <property type="entry name" value="DUF2062"/>
    <property type="match status" value="1"/>
</dbReference>
<sequence length="210" mass="23345">MASISGAMEDWVSAPDRFRNGEFSNILVKITDNLPHSLPPSSTLVNLTPPRKAGHWRLWQRQIRYLYVKLLRLQSTPHALARGLAVGSFAGMFPFFGLQTAIALVLAIPLRGNKIVAAGATWISNPLTYVPIYWFNYRLGLLLLQREGIPFSELDWQSTELLKYGGDAAIALFVGSLVAGAGVGLTAYVFGLRSFTWLAIRKQRSKIRSR</sequence>
<evidence type="ECO:0000313" key="3">
    <source>
        <dbReference type="EMBL" id="BAA10032.1"/>
    </source>
</evidence>
<dbReference type="EnsemblBacteria" id="BAA10032">
    <property type="protein sequence ID" value="BAA10032"/>
    <property type="gene ID" value="BAA10032"/>
</dbReference>
<dbReference type="AlphaFoldDB" id="Q55537"/>
<reference evidence="3 4" key="2">
    <citation type="journal article" date="1996" name="DNA Res.">
        <title>Sequence analysis of the genome of the unicellular cyanobacterium Synechocystis sp. strain PCC6803. II. Sequence determination of the entire genome and assignment of potential protein-coding regions.</title>
        <authorList>
            <person name="Kaneko T."/>
            <person name="Sato S."/>
            <person name="Kotani H."/>
            <person name="Tanaka A."/>
            <person name="Asamizu E."/>
            <person name="Nakamura Y."/>
            <person name="Miyajima N."/>
            <person name="Hirosawa M."/>
            <person name="Sugiura M."/>
            <person name="Sasamoto S."/>
            <person name="Kimura T."/>
            <person name="Hosouchi T."/>
            <person name="Matsuno A."/>
            <person name="Muraki A."/>
            <person name="Nakazaki N."/>
            <person name="Naruo K."/>
            <person name="Okumura S."/>
            <person name="Shimpo S."/>
            <person name="Takeuchi C."/>
            <person name="Wada T."/>
            <person name="Watanabe A."/>
            <person name="Yamada M."/>
            <person name="Yasuda M."/>
            <person name="Tabata S."/>
        </authorList>
    </citation>
    <scope>NUCLEOTIDE SEQUENCE [LARGE SCALE GENOMIC DNA]</scope>
    <source>
        <strain evidence="4">ATCC 27184 / PCC 6803 / Kazusa</strain>
    </source>
</reference>
<proteinExistence type="predicted"/>